<dbReference type="EMBL" id="CP073767">
    <property type="protein sequence ID" value="UWZ50493.1"/>
    <property type="molecule type" value="Genomic_DNA"/>
</dbReference>
<dbReference type="AlphaFoldDB" id="A0A9Q9IA46"/>
<accession>A0A9Q9IA46</accession>
<dbReference type="RefSeq" id="WP_156089283.1">
    <property type="nucleotide sequence ID" value="NZ_CP073767.1"/>
</dbReference>
<keyword evidence="2" id="KW-1185">Reference proteome</keyword>
<dbReference type="KEGG" id="daur:Daura_27070"/>
<name>A0A9Q9IA46_9ACTN</name>
<dbReference type="Proteomes" id="UP001058003">
    <property type="component" value="Chromosome"/>
</dbReference>
<organism evidence="1 2">
    <name type="scientific">Dactylosporangium aurantiacum</name>
    <dbReference type="NCBI Taxonomy" id="35754"/>
    <lineage>
        <taxon>Bacteria</taxon>
        <taxon>Bacillati</taxon>
        <taxon>Actinomycetota</taxon>
        <taxon>Actinomycetes</taxon>
        <taxon>Micromonosporales</taxon>
        <taxon>Micromonosporaceae</taxon>
        <taxon>Dactylosporangium</taxon>
    </lineage>
</organism>
<proteinExistence type="predicted"/>
<sequence>MTDALKTLTARAGAAAAFLAEDSRGGWRRAWALTAGRNGGPRKLRASLQTSRTLQTSRNLRTSRIYTDDIASQAAGADG</sequence>
<evidence type="ECO:0000313" key="2">
    <source>
        <dbReference type="Proteomes" id="UP001058003"/>
    </source>
</evidence>
<evidence type="ECO:0000313" key="1">
    <source>
        <dbReference type="EMBL" id="UWZ50493.1"/>
    </source>
</evidence>
<reference evidence="1" key="1">
    <citation type="submission" date="2021-04" db="EMBL/GenBank/DDBJ databases">
        <title>Dactylosporangium aurantiacum NRRL B-8018 full assembly.</title>
        <authorList>
            <person name="Hartkoorn R.C."/>
            <person name="Beaudoing E."/>
            <person name="Hot D."/>
        </authorList>
    </citation>
    <scope>NUCLEOTIDE SEQUENCE</scope>
    <source>
        <strain evidence="1">NRRL B-8018</strain>
    </source>
</reference>
<protein>
    <submittedName>
        <fullName evidence="1">Uncharacterized protein</fullName>
    </submittedName>
</protein>
<gene>
    <name evidence="1" type="ORF">Daura_27070</name>
</gene>